<dbReference type="InterPro" id="IPR004378">
    <property type="entry name" value="F420H2_quin_Rdtase"/>
</dbReference>
<gene>
    <name evidence="1" type="ORF">GCM10007147_01890</name>
</gene>
<organism evidence="1 2">
    <name type="scientific">Nocardiopsis kunsanensis</name>
    <dbReference type="NCBI Taxonomy" id="141693"/>
    <lineage>
        <taxon>Bacteria</taxon>
        <taxon>Bacillati</taxon>
        <taxon>Actinomycetota</taxon>
        <taxon>Actinomycetes</taxon>
        <taxon>Streptosporangiales</taxon>
        <taxon>Nocardiopsidaceae</taxon>
        <taxon>Nocardiopsis</taxon>
    </lineage>
</organism>
<evidence type="ECO:0008006" key="3">
    <source>
        <dbReference type="Google" id="ProtNLM"/>
    </source>
</evidence>
<name>A0A918X6B9_9ACTN</name>
<reference evidence="1 2" key="1">
    <citation type="journal article" date="2014" name="Int. J. Syst. Evol. Microbiol.">
        <title>Complete genome sequence of Corynebacterium casei LMG S-19264T (=DSM 44701T), isolated from a smear-ripened cheese.</title>
        <authorList>
            <consortium name="US DOE Joint Genome Institute (JGI-PGF)"/>
            <person name="Walter F."/>
            <person name="Albersmeier A."/>
            <person name="Kalinowski J."/>
            <person name="Ruckert C."/>
        </authorList>
    </citation>
    <scope>NUCLEOTIDE SEQUENCE [LARGE SCALE GENOMIC DNA]</scope>
    <source>
        <strain evidence="1 2">KCTC 19473</strain>
    </source>
</reference>
<accession>A0A918X6B9</accession>
<sequence length="155" mass="17391">MGNEPTKRFEMTRLRRTANAAVSGFVKYGVGPDELHLLTTRGRRSGFLRSVPLSVLDSERGRFLVSPYGETDWVRNLRTDGFATLRRGGWIELVSVREMDTRESAPLLCEYLDHPRSVVVAPCFEAAPGAPVEAFEAEADRHPVFQVVRSTSIRI</sequence>
<dbReference type="InterPro" id="IPR012349">
    <property type="entry name" value="Split_barrel_FMN-bd"/>
</dbReference>
<evidence type="ECO:0000313" key="2">
    <source>
        <dbReference type="Proteomes" id="UP000654947"/>
    </source>
</evidence>
<protein>
    <recommendedName>
        <fullName evidence="3">Nitroreductase family deazaflavin-dependent oxidoreductase</fullName>
    </recommendedName>
</protein>
<dbReference type="GO" id="GO:0016491">
    <property type="term" value="F:oxidoreductase activity"/>
    <property type="evidence" value="ECO:0007669"/>
    <property type="project" value="InterPro"/>
</dbReference>
<dbReference type="EMBL" id="BMXL01000001">
    <property type="protein sequence ID" value="GHD15118.1"/>
    <property type="molecule type" value="Genomic_DNA"/>
</dbReference>
<comment type="caution">
    <text evidence="1">The sequence shown here is derived from an EMBL/GenBank/DDBJ whole genome shotgun (WGS) entry which is preliminary data.</text>
</comment>
<dbReference type="Proteomes" id="UP000654947">
    <property type="component" value="Unassembled WGS sequence"/>
</dbReference>
<keyword evidence="2" id="KW-1185">Reference proteome</keyword>
<dbReference type="Pfam" id="PF04075">
    <property type="entry name" value="F420H2_quin_red"/>
    <property type="match status" value="1"/>
</dbReference>
<proteinExistence type="predicted"/>
<dbReference type="Gene3D" id="2.30.110.10">
    <property type="entry name" value="Electron Transport, Fmn-binding Protein, Chain A"/>
    <property type="match status" value="1"/>
</dbReference>
<evidence type="ECO:0000313" key="1">
    <source>
        <dbReference type="EMBL" id="GHD15118.1"/>
    </source>
</evidence>
<dbReference type="RefSeq" id="WP_017575403.1">
    <property type="nucleotide sequence ID" value="NZ_BMXL01000001.1"/>
</dbReference>
<dbReference type="AlphaFoldDB" id="A0A918X6B9"/>